<keyword evidence="3" id="KW-0862">Zinc</keyword>
<protein>
    <submittedName>
        <fullName evidence="5">Sugar lactone lactonase YvrE</fullName>
    </submittedName>
</protein>
<dbReference type="AlphaFoldDB" id="A0A7W0HJL3"/>
<dbReference type="InterPro" id="IPR051262">
    <property type="entry name" value="SMP-30/CGR1_Lactonase"/>
</dbReference>
<dbReference type="InterPro" id="IPR011042">
    <property type="entry name" value="6-blade_b-propeller_TolB-like"/>
</dbReference>
<dbReference type="SUPFAM" id="SSF63829">
    <property type="entry name" value="Calcium-dependent phosphotriesterase"/>
    <property type="match status" value="1"/>
</dbReference>
<feature type="binding site" evidence="3">
    <location>
        <position position="153"/>
    </location>
    <ligand>
        <name>a divalent metal cation</name>
        <dbReference type="ChEBI" id="CHEBI:60240"/>
    </ligand>
</feature>
<comment type="caution">
    <text evidence="5">The sequence shown here is derived from an EMBL/GenBank/DDBJ whole genome shotgun (WGS) entry which is preliminary data.</text>
</comment>
<dbReference type="RefSeq" id="WP_181549982.1">
    <property type="nucleotide sequence ID" value="NZ_JACDUS010000001.1"/>
</dbReference>
<organism evidence="5 6">
    <name type="scientific">Desulfosalsimonas propionicica</name>
    <dbReference type="NCBI Taxonomy" id="332175"/>
    <lineage>
        <taxon>Bacteria</taxon>
        <taxon>Pseudomonadati</taxon>
        <taxon>Thermodesulfobacteriota</taxon>
        <taxon>Desulfobacteria</taxon>
        <taxon>Desulfobacterales</taxon>
        <taxon>Desulfosalsimonadaceae</taxon>
        <taxon>Desulfosalsimonas</taxon>
    </lineage>
</organism>
<feature type="binding site" evidence="3">
    <location>
        <position position="203"/>
    </location>
    <ligand>
        <name>a divalent metal cation</name>
        <dbReference type="ChEBI" id="CHEBI:60240"/>
    </ligand>
</feature>
<dbReference type="GO" id="GO:0016787">
    <property type="term" value="F:hydrolase activity"/>
    <property type="evidence" value="ECO:0007669"/>
    <property type="project" value="UniProtKB-KW"/>
</dbReference>
<dbReference type="GO" id="GO:0046872">
    <property type="term" value="F:metal ion binding"/>
    <property type="evidence" value="ECO:0007669"/>
    <property type="project" value="UniProtKB-KW"/>
</dbReference>
<reference evidence="5 6" key="1">
    <citation type="submission" date="2020-07" db="EMBL/GenBank/DDBJ databases">
        <title>Genomic Encyclopedia of Type Strains, Phase IV (KMG-IV): sequencing the most valuable type-strain genomes for metagenomic binning, comparative biology and taxonomic classification.</title>
        <authorList>
            <person name="Goeker M."/>
        </authorList>
    </citation>
    <scope>NUCLEOTIDE SEQUENCE [LARGE SCALE GENOMIC DNA]</scope>
    <source>
        <strain evidence="5 6">DSM 17721</strain>
    </source>
</reference>
<dbReference type="PRINTS" id="PR01790">
    <property type="entry name" value="SMP30FAMILY"/>
</dbReference>
<dbReference type="Pfam" id="PF08450">
    <property type="entry name" value="SGL"/>
    <property type="match status" value="1"/>
</dbReference>
<comment type="cofactor">
    <cofactor evidence="3">
        <name>Zn(2+)</name>
        <dbReference type="ChEBI" id="CHEBI:29105"/>
    </cofactor>
    <text evidence="3">Binds 1 divalent metal cation per subunit.</text>
</comment>
<accession>A0A7W0HJL3</accession>
<keyword evidence="6" id="KW-1185">Reference proteome</keyword>
<dbReference type="PANTHER" id="PTHR47572">
    <property type="entry name" value="LIPOPROTEIN-RELATED"/>
    <property type="match status" value="1"/>
</dbReference>
<evidence type="ECO:0000256" key="3">
    <source>
        <dbReference type="PIRSR" id="PIRSR605511-2"/>
    </source>
</evidence>
<keyword evidence="3" id="KW-0479">Metal-binding</keyword>
<evidence type="ECO:0000313" key="6">
    <source>
        <dbReference type="Proteomes" id="UP000525298"/>
    </source>
</evidence>
<dbReference type="InterPro" id="IPR005511">
    <property type="entry name" value="SMP-30"/>
</dbReference>
<dbReference type="EMBL" id="JACDUS010000001">
    <property type="protein sequence ID" value="MBA2880339.1"/>
    <property type="molecule type" value="Genomic_DNA"/>
</dbReference>
<evidence type="ECO:0000259" key="4">
    <source>
        <dbReference type="Pfam" id="PF08450"/>
    </source>
</evidence>
<feature type="domain" description="SMP-30/Gluconolactonase/LRE-like region" evidence="4">
    <location>
        <begin position="82"/>
        <end position="264"/>
    </location>
</feature>
<dbReference type="InterPro" id="IPR013658">
    <property type="entry name" value="SGL"/>
</dbReference>
<evidence type="ECO:0000256" key="2">
    <source>
        <dbReference type="PIRSR" id="PIRSR605511-1"/>
    </source>
</evidence>
<evidence type="ECO:0000313" key="5">
    <source>
        <dbReference type="EMBL" id="MBA2880339.1"/>
    </source>
</evidence>
<name>A0A7W0HJL3_9BACT</name>
<feature type="active site" description="Proton donor/acceptor" evidence="2">
    <location>
        <position position="203"/>
    </location>
</feature>
<proteinExistence type="predicted"/>
<evidence type="ECO:0000256" key="1">
    <source>
        <dbReference type="ARBA" id="ARBA00022801"/>
    </source>
</evidence>
<dbReference type="Gene3D" id="2.120.10.30">
    <property type="entry name" value="TolB, C-terminal domain"/>
    <property type="match status" value="1"/>
</dbReference>
<dbReference type="PANTHER" id="PTHR47572:SF4">
    <property type="entry name" value="LACTONASE DRP35"/>
    <property type="match status" value="1"/>
</dbReference>
<gene>
    <name evidence="5" type="ORF">HNR65_000646</name>
</gene>
<sequence length="286" mass="30485">MDISEIKTLGSGLARPEGVMAEPGGGLVAADARGCCAKISPDGQTQFYGNVGGVPNGICLDKQGNCIIANIGNGQVQCLAADGTHTVLFDKADGRAMPAPNFPFLDLQGRLWVSNSTAGDLEQSLRQPAPDGCVMVYENNRARIAAEGLYFANGVAVDSEGKYLYVAETTRQAISRFAIGKDGSLGDRQTYGPEPLCDLGFPDGCALDEAGNLWVTFPARGAVGYIDPDRRLCMVAEDRRMEVLRRPTNICFGGKDRKTAFIGSLDSQSIAYFPVPYPGQALIHQL</sequence>
<dbReference type="Proteomes" id="UP000525298">
    <property type="component" value="Unassembled WGS sequence"/>
</dbReference>
<keyword evidence="1" id="KW-0378">Hydrolase</keyword>